<dbReference type="GO" id="GO:0016989">
    <property type="term" value="F:sigma factor antagonist activity"/>
    <property type="evidence" value="ECO:0007669"/>
    <property type="project" value="TreeGrafter"/>
</dbReference>
<dbReference type="RefSeq" id="WP_145861107.1">
    <property type="nucleotide sequence ID" value="NZ_RPFW01000009.1"/>
</dbReference>
<dbReference type="PANTHER" id="PTHR37461">
    <property type="entry name" value="ANTI-SIGMA-K FACTOR RSKA"/>
    <property type="match status" value="1"/>
</dbReference>
<name>A0A6P2BN11_9ACTN</name>
<organism evidence="13 14">
    <name type="scientific">Trebonia kvetii</name>
    <dbReference type="NCBI Taxonomy" id="2480626"/>
    <lineage>
        <taxon>Bacteria</taxon>
        <taxon>Bacillati</taxon>
        <taxon>Actinomycetota</taxon>
        <taxon>Actinomycetes</taxon>
        <taxon>Streptosporangiales</taxon>
        <taxon>Treboniaceae</taxon>
        <taxon>Trebonia</taxon>
    </lineage>
</organism>
<dbReference type="Pfam" id="PF10099">
    <property type="entry name" value="RskA_C"/>
    <property type="match status" value="1"/>
</dbReference>
<dbReference type="EMBL" id="RPFW01000009">
    <property type="protein sequence ID" value="TVZ00360.1"/>
    <property type="molecule type" value="Genomic_DNA"/>
</dbReference>
<evidence type="ECO:0000256" key="4">
    <source>
        <dbReference type="ARBA" id="ARBA00022692"/>
    </source>
</evidence>
<dbReference type="GO" id="GO:0005886">
    <property type="term" value="C:plasma membrane"/>
    <property type="evidence" value="ECO:0007669"/>
    <property type="project" value="UniProtKB-SubCell"/>
</dbReference>
<gene>
    <name evidence="13" type="ORF">EAS64_37625</name>
</gene>
<keyword evidence="4 11" id="KW-0812">Transmembrane</keyword>
<evidence type="ECO:0000256" key="11">
    <source>
        <dbReference type="SAM" id="Phobius"/>
    </source>
</evidence>
<evidence type="ECO:0000256" key="7">
    <source>
        <dbReference type="ARBA" id="ARBA00023136"/>
    </source>
</evidence>
<keyword evidence="6" id="KW-0805">Transcription regulation</keyword>
<keyword evidence="3" id="KW-1003">Cell membrane</keyword>
<dbReference type="Proteomes" id="UP000460272">
    <property type="component" value="Unassembled WGS sequence"/>
</dbReference>
<feature type="transmembrane region" description="Helical" evidence="11">
    <location>
        <begin position="105"/>
        <end position="124"/>
    </location>
</feature>
<comment type="caution">
    <text evidence="13">The sequence shown here is derived from an EMBL/GenBank/DDBJ whole genome shotgun (WGS) entry which is preliminary data.</text>
</comment>
<evidence type="ECO:0000256" key="9">
    <source>
        <dbReference type="ARBA" id="ARBA00029829"/>
    </source>
</evidence>
<evidence type="ECO:0000259" key="12">
    <source>
        <dbReference type="Pfam" id="PF10099"/>
    </source>
</evidence>
<dbReference type="PANTHER" id="PTHR37461:SF1">
    <property type="entry name" value="ANTI-SIGMA-K FACTOR RSKA"/>
    <property type="match status" value="1"/>
</dbReference>
<evidence type="ECO:0000256" key="2">
    <source>
        <dbReference type="ARBA" id="ARBA00004236"/>
    </source>
</evidence>
<evidence type="ECO:0000256" key="1">
    <source>
        <dbReference type="ARBA" id="ARBA00004167"/>
    </source>
</evidence>
<dbReference type="InterPro" id="IPR018764">
    <property type="entry name" value="RskA_C"/>
</dbReference>
<accession>A0A6P2BN11</accession>
<sequence>MLPWRRNLHALVGAYALDALGEGAERERFTRHLRRCTSCAEELRGLREVATALAYATAAEPPPELRRRVMAAVSRTRQLPPEALPQWRFRGWLSRIPSSGWLPRLATATAAIAIAAVVALSVALSSATQQLNSARAQGQAIAAVLAAPDVTTVTGPVSGGGVTTVVLSAGRRELVVSTSGLAALSGGKVYELWLIGPSTAQATAIRRAGLLPGAEAGLTAPVLASGLVAGDKLGITVEPAGGSNQPTTTPILLLSLPAVT</sequence>
<comment type="subcellular location">
    <subcellularLocation>
        <location evidence="2">Cell membrane</location>
    </subcellularLocation>
    <subcellularLocation>
        <location evidence="1">Membrane</location>
        <topology evidence="1">Single-pass membrane protein</topology>
    </subcellularLocation>
</comment>
<keyword evidence="7 11" id="KW-0472">Membrane</keyword>
<evidence type="ECO:0000256" key="3">
    <source>
        <dbReference type="ARBA" id="ARBA00022475"/>
    </source>
</evidence>
<evidence type="ECO:0000256" key="5">
    <source>
        <dbReference type="ARBA" id="ARBA00022989"/>
    </source>
</evidence>
<keyword evidence="8" id="KW-0804">Transcription</keyword>
<dbReference type="AlphaFoldDB" id="A0A6P2BN11"/>
<evidence type="ECO:0000256" key="6">
    <source>
        <dbReference type="ARBA" id="ARBA00023015"/>
    </source>
</evidence>
<proteinExistence type="predicted"/>
<dbReference type="Gene3D" id="1.10.10.1320">
    <property type="entry name" value="Anti-sigma factor, zinc-finger domain"/>
    <property type="match status" value="1"/>
</dbReference>
<evidence type="ECO:0000313" key="14">
    <source>
        <dbReference type="Proteomes" id="UP000460272"/>
    </source>
</evidence>
<evidence type="ECO:0000256" key="10">
    <source>
        <dbReference type="ARBA" id="ARBA00030803"/>
    </source>
</evidence>
<dbReference type="OrthoDB" id="153510at2"/>
<evidence type="ECO:0000256" key="8">
    <source>
        <dbReference type="ARBA" id="ARBA00023163"/>
    </source>
</evidence>
<feature type="domain" description="Anti-sigma K factor RskA C-terminal" evidence="12">
    <location>
        <begin position="109"/>
        <end position="251"/>
    </location>
</feature>
<evidence type="ECO:0000313" key="13">
    <source>
        <dbReference type="EMBL" id="TVZ00360.1"/>
    </source>
</evidence>
<dbReference type="GO" id="GO:0006417">
    <property type="term" value="P:regulation of translation"/>
    <property type="evidence" value="ECO:0007669"/>
    <property type="project" value="TreeGrafter"/>
</dbReference>
<keyword evidence="5 11" id="KW-1133">Transmembrane helix</keyword>
<dbReference type="InterPro" id="IPR041916">
    <property type="entry name" value="Anti_sigma_zinc_sf"/>
</dbReference>
<dbReference type="InterPro" id="IPR051474">
    <property type="entry name" value="Anti-sigma-K/W_factor"/>
</dbReference>
<protein>
    <recommendedName>
        <fullName evidence="10">Regulator of SigK</fullName>
    </recommendedName>
    <alternativeName>
        <fullName evidence="9">Sigma-K anti-sigma factor RskA</fullName>
    </alternativeName>
</protein>
<keyword evidence="14" id="KW-1185">Reference proteome</keyword>
<reference evidence="13 14" key="1">
    <citation type="submission" date="2018-11" db="EMBL/GenBank/DDBJ databases">
        <title>Trebonia kvetii gen.nov., sp.nov., a novel acidophilic actinobacterium, and proposal of the new actinobacterial family Treboniaceae fam. nov.</title>
        <authorList>
            <person name="Rapoport D."/>
            <person name="Sagova-Mareckova M."/>
            <person name="Sedlacek I."/>
            <person name="Provaznik J."/>
            <person name="Kralova S."/>
            <person name="Pavlinic D."/>
            <person name="Benes V."/>
            <person name="Kopecky J."/>
        </authorList>
    </citation>
    <scope>NUCLEOTIDE SEQUENCE [LARGE SCALE GENOMIC DNA]</scope>
    <source>
        <strain evidence="13 14">15Tr583</strain>
    </source>
</reference>